<evidence type="ECO:0000256" key="1">
    <source>
        <dbReference type="ARBA" id="ARBA00022730"/>
    </source>
</evidence>
<dbReference type="GO" id="GO:0016887">
    <property type="term" value="F:ATP hydrolysis activity"/>
    <property type="evidence" value="ECO:0007669"/>
    <property type="project" value="InterPro"/>
</dbReference>
<evidence type="ECO:0000313" key="11">
    <source>
        <dbReference type="Proteomes" id="UP000322876"/>
    </source>
</evidence>
<keyword evidence="3 7" id="KW-0378">Hydrolase</keyword>
<dbReference type="SUPFAM" id="SSF48334">
    <property type="entry name" value="DNA repair protein MutS, domain III"/>
    <property type="match status" value="1"/>
</dbReference>
<dbReference type="PANTHER" id="PTHR48466">
    <property type="entry name" value="OS10G0509000 PROTEIN-RELATED"/>
    <property type="match status" value="1"/>
</dbReference>
<feature type="domain" description="Smr" evidence="9">
    <location>
        <begin position="690"/>
        <end position="764"/>
    </location>
</feature>
<dbReference type="SMART" id="SM00533">
    <property type="entry name" value="MUTSd"/>
    <property type="match status" value="1"/>
</dbReference>
<dbReference type="GO" id="GO:0045910">
    <property type="term" value="P:negative regulation of DNA recombination"/>
    <property type="evidence" value="ECO:0007669"/>
    <property type="project" value="InterPro"/>
</dbReference>
<keyword evidence="2 7" id="KW-0547">Nucleotide-binding</keyword>
<dbReference type="EC" id="3.1.-.-" evidence="7"/>
<evidence type="ECO:0000256" key="4">
    <source>
        <dbReference type="ARBA" id="ARBA00022840"/>
    </source>
</evidence>
<evidence type="ECO:0000256" key="8">
    <source>
        <dbReference type="SAM" id="Coils"/>
    </source>
</evidence>
<dbReference type="AlphaFoldDB" id="A0A5A8F3J0"/>
<comment type="subunit">
    <text evidence="7">Homodimer. Binds to stalled ribosomes, contacting rRNA.</text>
</comment>
<dbReference type="PIRSF" id="PIRSF005814">
    <property type="entry name" value="MutS_YshD"/>
    <property type="match status" value="1"/>
</dbReference>
<sequence>MIDFDVLEFPLYKKLVSSEFTSVFAKKYFFNLKPFQSENSIKKVQNYIREIMNYLTGTEIELFNDSDYENFYQNLMDPYKGFSAQELVTFKIFHKWLGNLKKVLLENEAIDTLREVLKDIYSFGELIEEIDKKIADNGQVKTDATIELATIRKELNSVGKQINKTLNSIIYGKSSDSFIQDKTVVERNGRFVIPCKPNFRQFINGIVHDISKSAQTYFVEPAQIVDLNNRYQSLKIAEDEEIRKIIYELIDKVKGKRFELSSTIAAYQKLIFYIEYAKFVKNFDVVFPDIDETVEFKKIHHPIILLTKKDNSVPLDFIMEDGKKVVVISGPNTGGKTAALKSIGLNHVIAMCGLPLFGHYAKIKLFKNIMADIGDNQSLVMDLSTFSAHLMNIKNIVDLAEKSSLVLLDELGTGTEPKEGAILAVAIIEYLVKKGSKIIVTTHYKEVKEYALKNDFAENYAVDFDYKTFTPKYSLLKGVIGKSDPILIARRLNFNEEIISLALKKLQEDKTKMEYELERLNDLKVEVEILRKRLEEKEKDLQFKEEVLRKREKELEEKLSKKEEQLLEEAYYLLQKGRSILKGKMKKATLDEVEKDIKVTSKKLEKISEKKKPLEDVKVGDKIILEKYNKLAEILEVKKKSVLVNLEGIRIEIKKKDLVGKRLEDVEKEKQKAKQLSVKGEVTKSVSYELNIIGKKVDEAIDEVDKFLDKCVLAGINSAVIIHGRGTGALRKGVHQFLKNDRRVKSFRVGTFHEGGDAVTIVEF</sequence>
<name>A0A5A8F3J0_9BACT</name>
<dbReference type="SUPFAM" id="SSF52540">
    <property type="entry name" value="P-loop containing nucleoside triphosphate hydrolases"/>
    <property type="match status" value="1"/>
</dbReference>
<comment type="caution">
    <text evidence="10">The sequence shown here is derived from an EMBL/GenBank/DDBJ whole genome shotgun (WGS) entry which is preliminary data.</text>
</comment>
<feature type="coiled-coil region" evidence="8">
    <location>
        <begin position="503"/>
        <end position="610"/>
    </location>
</feature>
<protein>
    <recommendedName>
        <fullName evidence="7">Endonuclease MutS2</fullName>
        <ecNumber evidence="7">3.1.-.-</ecNumber>
    </recommendedName>
    <alternativeName>
        <fullName evidence="7">Ribosome-associated protein quality control-upstream factor</fullName>
        <shortName evidence="7">RQC-upstream factor</shortName>
        <shortName evidence="7">RqcU</shortName>
        <ecNumber evidence="7">3.6.4.-</ecNumber>
    </alternativeName>
</protein>
<dbReference type="SUPFAM" id="SSF160443">
    <property type="entry name" value="SMR domain-like"/>
    <property type="match status" value="1"/>
</dbReference>
<dbReference type="GO" id="GO:0005524">
    <property type="term" value="F:ATP binding"/>
    <property type="evidence" value="ECO:0007669"/>
    <property type="project" value="UniProtKB-UniRule"/>
</dbReference>
<dbReference type="PANTHER" id="PTHR48466:SF2">
    <property type="entry name" value="OS10G0509000 PROTEIN"/>
    <property type="match status" value="1"/>
</dbReference>
<dbReference type="GO" id="GO:0140664">
    <property type="term" value="F:ATP-dependent DNA damage sensor activity"/>
    <property type="evidence" value="ECO:0007669"/>
    <property type="project" value="InterPro"/>
</dbReference>
<keyword evidence="1 7" id="KW-0699">rRNA-binding</keyword>
<dbReference type="Pfam" id="PF00488">
    <property type="entry name" value="MutS_V"/>
    <property type="match status" value="1"/>
</dbReference>
<dbReference type="RefSeq" id="WP_149266407.1">
    <property type="nucleotide sequence ID" value="NZ_VFJB01000005.1"/>
</dbReference>
<dbReference type="SMART" id="SM00463">
    <property type="entry name" value="SMR"/>
    <property type="match status" value="1"/>
</dbReference>
<reference evidence="10 11" key="1">
    <citation type="submission" date="2019-06" db="EMBL/GenBank/DDBJ databases">
        <title>Genomic insights into carbon and energy metabolism of Deferribacter autotrophicus revealed new metabolic traits in the phylum Deferribacteres.</title>
        <authorList>
            <person name="Slobodkin A.I."/>
            <person name="Slobodkina G.B."/>
            <person name="Allioux M."/>
            <person name="Alain K."/>
            <person name="Jebbar M."/>
            <person name="Shadrin V."/>
            <person name="Kublanov I.V."/>
            <person name="Toshchakov S.V."/>
            <person name="Bonch-Osmolovskaya E.A."/>
        </authorList>
    </citation>
    <scope>NUCLEOTIDE SEQUENCE [LARGE SCALE GENOMIC DNA]</scope>
    <source>
        <strain evidence="10 11">SL50</strain>
    </source>
</reference>
<dbReference type="GO" id="GO:0030983">
    <property type="term" value="F:mismatched DNA binding"/>
    <property type="evidence" value="ECO:0007669"/>
    <property type="project" value="InterPro"/>
</dbReference>
<comment type="function">
    <text evidence="7">Endonuclease that is involved in the suppression of homologous recombination and thus may have a key role in the control of bacterial genetic diversity.</text>
</comment>
<evidence type="ECO:0000313" key="10">
    <source>
        <dbReference type="EMBL" id="KAA0258086.1"/>
    </source>
</evidence>
<proteinExistence type="inferred from homology"/>
<keyword evidence="7" id="KW-0255">Endonuclease</keyword>
<evidence type="ECO:0000256" key="5">
    <source>
        <dbReference type="ARBA" id="ARBA00022884"/>
    </source>
</evidence>
<dbReference type="EC" id="3.6.4.-" evidence="7"/>
<dbReference type="InterPro" id="IPR000432">
    <property type="entry name" value="DNA_mismatch_repair_MutS_C"/>
</dbReference>
<dbReference type="GO" id="GO:0004519">
    <property type="term" value="F:endonuclease activity"/>
    <property type="evidence" value="ECO:0007669"/>
    <property type="project" value="UniProtKB-UniRule"/>
</dbReference>
<evidence type="ECO:0000256" key="3">
    <source>
        <dbReference type="ARBA" id="ARBA00022801"/>
    </source>
</evidence>
<keyword evidence="7" id="KW-0540">Nuclease</keyword>
<dbReference type="InterPro" id="IPR036063">
    <property type="entry name" value="Smr_dom_sf"/>
</dbReference>
<dbReference type="InterPro" id="IPR002625">
    <property type="entry name" value="Smr_dom"/>
</dbReference>
<organism evidence="10 11">
    <name type="scientific">Deferribacter autotrophicus</name>
    <dbReference type="NCBI Taxonomy" id="500465"/>
    <lineage>
        <taxon>Bacteria</taxon>
        <taxon>Pseudomonadati</taxon>
        <taxon>Deferribacterota</taxon>
        <taxon>Deferribacteres</taxon>
        <taxon>Deferribacterales</taxon>
        <taxon>Deferribacteraceae</taxon>
        <taxon>Deferribacter</taxon>
    </lineage>
</organism>
<keyword evidence="5 7" id="KW-0694">RNA-binding</keyword>
<dbReference type="NCBIfam" id="TIGR01069">
    <property type="entry name" value="mutS2"/>
    <property type="match status" value="1"/>
</dbReference>
<dbReference type="PROSITE" id="PS50828">
    <property type="entry name" value="SMR"/>
    <property type="match status" value="1"/>
</dbReference>
<dbReference type="InterPro" id="IPR036187">
    <property type="entry name" value="DNA_mismatch_repair_MutS_sf"/>
</dbReference>
<dbReference type="GO" id="GO:0072344">
    <property type="term" value="P:rescue of stalled ribosome"/>
    <property type="evidence" value="ECO:0007669"/>
    <property type="project" value="UniProtKB-UniRule"/>
</dbReference>
<gene>
    <name evidence="7" type="primary">mutS2</name>
    <name evidence="7" type="synonym">rqcU</name>
    <name evidence="10" type="ORF">FHQ18_06725</name>
</gene>
<evidence type="ECO:0000256" key="7">
    <source>
        <dbReference type="HAMAP-Rule" id="MF_00092"/>
    </source>
</evidence>
<dbReference type="GO" id="GO:0019843">
    <property type="term" value="F:rRNA binding"/>
    <property type="evidence" value="ECO:0007669"/>
    <property type="project" value="UniProtKB-UniRule"/>
</dbReference>
<dbReference type="InterPro" id="IPR027417">
    <property type="entry name" value="P-loop_NTPase"/>
</dbReference>
<feature type="binding site" evidence="7">
    <location>
        <begin position="330"/>
        <end position="337"/>
    </location>
    <ligand>
        <name>ATP</name>
        <dbReference type="ChEBI" id="CHEBI:30616"/>
    </ligand>
</feature>
<dbReference type="Gene3D" id="3.30.1370.110">
    <property type="match status" value="1"/>
</dbReference>
<comment type="function">
    <text evidence="7">Acts as a ribosome collision sensor, splitting the ribosome into its 2 subunits. Detects stalled/collided 70S ribosomes which it binds and splits by an ATP-hydrolysis driven conformational change. Acts upstream of the ribosome quality control system (RQC), a ribosome-associated complex that mediates the extraction of incompletely synthesized nascent chains from stalled ribosomes and their subsequent degradation. Probably generates substrates for RQC.</text>
</comment>
<dbReference type="InterPro" id="IPR005747">
    <property type="entry name" value="MutS2"/>
</dbReference>
<keyword evidence="6 7" id="KW-0238">DNA-binding</keyword>
<evidence type="ECO:0000256" key="6">
    <source>
        <dbReference type="ARBA" id="ARBA00023125"/>
    </source>
</evidence>
<dbReference type="GO" id="GO:0006298">
    <property type="term" value="P:mismatch repair"/>
    <property type="evidence" value="ECO:0007669"/>
    <property type="project" value="InterPro"/>
</dbReference>
<dbReference type="SMART" id="SM00534">
    <property type="entry name" value="MUTSac"/>
    <property type="match status" value="1"/>
</dbReference>
<keyword evidence="8" id="KW-0175">Coiled coil</keyword>
<dbReference type="OrthoDB" id="9808166at2"/>
<evidence type="ECO:0000259" key="9">
    <source>
        <dbReference type="PROSITE" id="PS50828"/>
    </source>
</evidence>
<dbReference type="HAMAP" id="MF_00092">
    <property type="entry name" value="MutS2"/>
    <property type="match status" value="1"/>
</dbReference>
<comment type="similarity">
    <text evidence="7">Belongs to the DNA mismatch repair MutS family. MutS2 subfamily.</text>
</comment>
<dbReference type="Gene3D" id="3.40.50.300">
    <property type="entry name" value="P-loop containing nucleotide triphosphate hydrolases"/>
    <property type="match status" value="1"/>
</dbReference>
<keyword evidence="11" id="KW-1185">Reference proteome</keyword>
<dbReference type="GO" id="GO:0043023">
    <property type="term" value="F:ribosomal large subunit binding"/>
    <property type="evidence" value="ECO:0007669"/>
    <property type="project" value="UniProtKB-UniRule"/>
</dbReference>
<dbReference type="InterPro" id="IPR007696">
    <property type="entry name" value="DNA_mismatch_repair_MutS_core"/>
</dbReference>
<keyword evidence="4 7" id="KW-0067">ATP-binding</keyword>
<accession>A0A5A8F3J0</accession>
<dbReference type="Pfam" id="PF01713">
    <property type="entry name" value="Smr"/>
    <property type="match status" value="1"/>
</dbReference>
<dbReference type="InterPro" id="IPR045076">
    <property type="entry name" value="MutS"/>
</dbReference>
<dbReference type="EMBL" id="VFJB01000005">
    <property type="protein sequence ID" value="KAA0258086.1"/>
    <property type="molecule type" value="Genomic_DNA"/>
</dbReference>
<evidence type="ECO:0000256" key="2">
    <source>
        <dbReference type="ARBA" id="ARBA00022741"/>
    </source>
</evidence>
<dbReference type="Proteomes" id="UP000322876">
    <property type="component" value="Unassembled WGS sequence"/>
</dbReference>